<dbReference type="GO" id="GO:0046654">
    <property type="term" value="P:tetrahydrofolate biosynthetic process"/>
    <property type="evidence" value="ECO:0007669"/>
    <property type="project" value="UniProtKB-UniRule"/>
</dbReference>
<dbReference type="GO" id="GO:0005737">
    <property type="term" value="C:cytoplasm"/>
    <property type="evidence" value="ECO:0007669"/>
    <property type="project" value="TreeGrafter"/>
</dbReference>
<dbReference type="UniPathway" id="UPA00077">
    <property type="reaction ID" value="UER00154"/>
</dbReference>
<proteinExistence type="inferred from homology"/>
<dbReference type="NCBIfam" id="TIGR00525">
    <property type="entry name" value="folB"/>
    <property type="match status" value="1"/>
</dbReference>
<dbReference type="NCBIfam" id="TIGR00526">
    <property type="entry name" value="folB_dom"/>
    <property type="match status" value="1"/>
</dbReference>
<protein>
    <recommendedName>
        <fullName evidence="8">7,8-dihydroneopterin aldolase</fullName>
        <ecNumber evidence="8">4.1.2.25</ecNumber>
    </recommendedName>
</protein>
<reference evidence="10 11" key="1">
    <citation type="submission" date="2018-05" db="EMBL/GenBank/DDBJ databases">
        <title>Salinimonas sp. HMF8227 Genome sequencing and assembly.</title>
        <authorList>
            <person name="Kang H."/>
            <person name="Kang J."/>
            <person name="Cha I."/>
            <person name="Kim H."/>
            <person name="Joh K."/>
        </authorList>
    </citation>
    <scope>NUCLEOTIDE SEQUENCE [LARGE SCALE GENOMIC DNA]</scope>
    <source>
        <strain evidence="10 11">HMF8227</strain>
    </source>
</reference>
<evidence type="ECO:0000313" key="11">
    <source>
        <dbReference type="Proteomes" id="UP000245728"/>
    </source>
</evidence>
<accession>A0A2S2E253</accession>
<evidence type="ECO:0000256" key="2">
    <source>
        <dbReference type="ARBA" id="ARBA00001353"/>
    </source>
</evidence>
<keyword evidence="6" id="KW-0413">Isomerase</keyword>
<dbReference type="Proteomes" id="UP000245728">
    <property type="component" value="Chromosome"/>
</dbReference>
<keyword evidence="5 8" id="KW-0289">Folate biosynthesis</keyword>
<comment type="catalytic activity">
    <reaction evidence="1">
        <text>7,8-dihydroneopterin = 7,8-dihydromonapterin</text>
        <dbReference type="Rhea" id="RHEA:45328"/>
        <dbReference type="ChEBI" id="CHEBI:17001"/>
        <dbReference type="ChEBI" id="CHEBI:71175"/>
        <dbReference type="EC" id="5.1.99.8"/>
    </reaction>
</comment>
<gene>
    <name evidence="10" type="primary">folB</name>
    <name evidence="10" type="ORF">HMF8227_00601</name>
</gene>
<dbReference type="SMART" id="SM00905">
    <property type="entry name" value="FolB"/>
    <property type="match status" value="1"/>
</dbReference>
<evidence type="ECO:0000259" key="9">
    <source>
        <dbReference type="SMART" id="SM00905"/>
    </source>
</evidence>
<evidence type="ECO:0000256" key="1">
    <source>
        <dbReference type="ARBA" id="ARBA00000693"/>
    </source>
</evidence>
<evidence type="ECO:0000256" key="4">
    <source>
        <dbReference type="ARBA" id="ARBA00005708"/>
    </source>
</evidence>
<comment type="function">
    <text evidence="8">Catalyzes the conversion of 7,8-dihydroneopterin to 6-hydroxymethyl-7,8-dihydropterin.</text>
</comment>
<keyword evidence="7 8" id="KW-0456">Lyase</keyword>
<evidence type="ECO:0000256" key="5">
    <source>
        <dbReference type="ARBA" id="ARBA00022909"/>
    </source>
</evidence>
<dbReference type="InterPro" id="IPR006157">
    <property type="entry name" value="FolB_dom"/>
</dbReference>
<evidence type="ECO:0000313" key="10">
    <source>
        <dbReference type="EMBL" id="AWL11097.1"/>
    </source>
</evidence>
<evidence type="ECO:0000256" key="7">
    <source>
        <dbReference type="ARBA" id="ARBA00023239"/>
    </source>
</evidence>
<dbReference type="InterPro" id="IPR043133">
    <property type="entry name" value="GTP-CH-I_C/QueF"/>
</dbReference>
<dbReference type="KEGG" id="salh:HMF8227_00601"/>
<comment type="catalytic activity">
    <reaction evidence="2 8">
        <text>7,8-dihydroneopterin = 6-hydroxymethyl-7,8-dihydropterin + glycolaldehyde</text>
        <dbReference type="Rhea" id="RHEA:10540"/>
        <dbReference type="ChEBI" id="CHEBI:17001"/>
        <dbReference type="ChEBI" id="CHEBI:17071"/>
        <dbReference type="ChEBI" id="CHEBI:44841"/>
        <dbReference type="EC" id="4.1.2.25"/>
    </reaction>
</comment>
<dbReference type="EMBL" id="CP029347">
    <property type="protein sequence ID" value="AWL11097.1"/>
    <property type="molecule type" value="Genomic_DNA"/>
</dbReference>
<dbReference type="GO" id="GO:0046656">
    <property type="term" value="P:folic acid biosynthetic process"/>
    <property type="evidence" value="ECO:0007669"/>
    <property type="project" value="UniProtKB-UniRule"/>
</dbReference>
<dbReference type="RefSeq" id="WP_109338767.1">
    <property type="nucleotide sequence ID" value="NZ_CP029347.1"/>
</dbReference>
<comment type="pathway">
    <text evidence="3 8">Cofactor biosynthesis; tetrahydrofolate biosynthesis; 2-amino-4-hydroxy-6-hydroxymethyl-7,8-dihydropteridine diphosphate from 7,8-dihydroneopterin triphosphate: step 3/4.</text>
</comment>
<dbReference type="OrthoDB" id="9810587at2"/>
<evidence type="ECO:0000256" key="6">
    <source>
        <dbReference type="ARBA" id="ARBA00023235"/>
    </source>
</evidence>
<dbReference type="GO" id="GO:0016853">
    <property type="term" value="F:isomerase activity"/>
    <property type="evidence" value="ECO:0007669"/>
    <property type="project" value="UniProtKB-KW"/>
</dbReference>
<dbReference type="PANTHER" id="PTHR42844:SF1">
    <property type="entry name" value="DIHYDRONEOPTERIN ALDOLASE 1-RELATED"/>
    <property type="match status" value="1"/>
</dbReference>
<comment type="similarity">
    <text evidence="4 8">Belongs to the DHNA family.</text>
</comment>
<dbReference type="Gene3D" id="3.30.1130.10">
    <property type="match status" value="1"/>
</dbReference>
<keyword evidence="11" id="KW-1185">Reference proteome</keyword>
<sequence>MDTIYIEKLGVESLIGVYDWERHSPTSLLLDVTLGVDLQPATLSDDVTDTVDYARVAETLEEVAAQSQFELLEALAGKMIERLFNDFVTIQRVRLKVSKPGILPLAENVAIEMQRERP</sequence>
<dbReference type="EC" id="4.1.2.25" evidence="8"/>
<feature type="domain" description="Dihydroneopterin aldolase/epimerase" evidence="9">
    <location>
        <begin position="4"/>
        <end position="115"/>
    </location>
</feature>
<organism evidence="10 11">
    <name type="scientific">Saliniradius amylolyticus</name>
    <dbReference type="NCBI Taxonomy" id="2183582"/>
    <lineage>
        <taxon>Bacteria</taxon>
        <taxon>Pseudomonadati</taxon>
        <taxon>Pseudomonadota</taxon>
        <taxon>Gammaproteobacteria</taxon>
        <taxon>Alteromonadales</taxon>
        <taxon>Alteromonadaceae</taxon>
        <taxon>Saliniradius</taxon>
    </lineage>
</organism>
<dbReference type="PANTHER" id="PTHR42844">
    <property type="entry name" value="DIHYDRONEOPTERIN ALDOLASE 1-RELATED"/>
    <property type="match status" value="1"/>
</dbReference>
<name>A0A2S2E253_9ALTE</name>
<dbReference type="CDD" id="cd00534">
    <property type="entry name" value="DHNA_DHNTPE"/>
    <property type="match status" value="1"/>
</dbReference>
<evidence type="ECO:0000256" key="8">
    <source>
        <dbReference type="RuleBase" id="RU362079"/>
    </source>
</evidence>
<dbReference type="AlphaFoldDB" id="A0A2S2E253"/>
<dbReference type="FunFam" id="3.30.1130.10:FF:000002">
    <property type="entry name" value="7,8-dihydroneopterin aldolase"/>
    <property type="match status" value="1"/>
</dbReference>
<dbReference type="InterPro" id="IPR006156">
    <property type="entry name" value="Dihydroneopterin_aldolase"/>
</dbReference>
<evidence type="ECO:0000256" key="3">
    <source>
        <dbReference type="ARBA" id="ARBA00005013"/>
    </source>
</evidence>
<dbReference type="SUPFAM" id="SSF55620">
    <property type="entry name" value="Tetrahydrobiopterin biosynthesis enzymes-like"/>
    <property type="match status" value="1"/>
</dbReference>
<dbReference type="GO" id="GO:0004150">
    <property type="term" value="F:dihydroneopterin aldolase activity"/>
    <property type="evidence" value="ECO:0007669"/>
    <property type="project" value="UniProtKB-UniRule"/>
</dbReference>
<dbReference type="Pfam" id="PF02152">
    <property type="entry name" value="FolB"/>
    <property type="match status" value="1"/>
</dbReference>